<feature type="transmembrane region" description="Helical" evidence="1">
    <location>
        <begin position="37"/>
        <end position="57"/>
    </location>
</feature>
<feature type="transmembrane region" description="Helical" evidence="1">
    <location>
        <begin position="105"/>
        <end position="126"/>
    </location>
</feature>
<feature type="transmembrane region" description="Helical" evidence="1">
    <location>
        <begin position="192"/>
        <end position="212"/>
    </location>
</feature>
<keyword evidence="3" id="KW-1185">Reference proteome</keyword>
<protein>
    <recommendedName>
        <fullName evidence="4">DUF1345 domain-containing protein</fullName>
    </recommendedName>
</protein>
<dbReference type="KEGG" id="fte:Fluta_1683"/>
<dbReference type="AlphaFoldDB" id="F2IGQ8"/>
<reference evidence="2 3" key="1">
    <citation type="journal article" date="2011" name="Stand. Genomic Sci.">
        <title>Complete genome sequence of the gliding freshwater bacterium Fluviicola taffensis type strain (RW262).</title>
        <authorList>
            <person name="Woyke T."/>
            <person name="Chertkov O."/>
            <person name="Lapidus A."/>
            <person name="Nolan M."/>
            <person name="Lucas S."/>
            <person name="Del Rio T.G."/>
            <person name="Tice H."/>
            <person name="Cheng J.F."/>
            <person name="Tapia R."/>
            <person name="Han C."/>
            <person name="Goodwin L."/>
            <person name="Pitluck S."/>
            <person name="Liolios K."/>
            <person name="Pagani I."/>
            <person name="Ivanova N."/>
            <person name="Huntemann M."/>
            <person name="Mavromatis K."/>
            <person name="Mikhailova N."/>
            <person name="Pati A."/>
            <person name="Chen A."/>
            <person name="Palaniappan K."/>
            <person name="Land M."/>
            <person name="Hauser L."/>
            <person name="Brambilla E.M."/>
            <person name="Rohde M."/>
            <person name="Mwirichia R."/>
            <person name="Sikorski J."/>
            <person name="Tindall B.J."/>
            <person name="Goker M."/>
            <person name="Bristow J."/>
            <person name="Eisen J.A."/>
            <person name="Markowitz V."/>
            <person name="Hugenholtz P."/>
            <person name="Klenk H.P."/>
            <person name="Kyrpides N.C."/>
        </authorList>
    </citation>
    <scope>NUCLEOTIDE SEQUENCE [LARGE SCALE GENOMIC DNA]</scope>
    <source>
        <strain evidence="3">DSM 16823 / RW262 / RW262</strain>
    </source>
</reference>
<dbReference type="STRING" id="755732.Fluta_1683"/>
<evidence type="ECO:0008006" key="4">
    <source>
        <dbReference type="Google" id="ProtNLM"/>
    </source>
</evidence>
<dbReference type="EMBL" id="CP002542">
    <property type="protein sequence ID" value="AEA43675.1"/>
    <property type="molecule type" value="Genomic_DNA"/>
</dbReference>
<accession>F2IGQ8</accession>
<gene>
    <name evidence="2" type="ordered locus">Fluta_1683</name>
</gene>
<dbReference type="RefSeq" id="WP_013686446.1">
    <property type="nucleotide sequence ID" value="NC_015321.1"/>
</dbReference>
<dbReference type="eggNOG" id="COG4291">
    <property type="taxonomic scope" value="Bacteria"/>
</dbReference>
<keyword evidence="1" id="KW-0472">Membrane</keyword>
<organism evidence="2 3">
    <name type="scientific">Fluviicola taffensis (strain DSM 16823 / NCIMB 13979 / RW262)</name>
    <dbReference type="NCBI Taxonomy" id="755732"/>
    <lineage>
        <taxon>Bacteria</taxon>
        <taxon>Pseudomonadati</taxon>
        <taxon>Bacteroidota</taxon>
        <taxon>Flavobacteriia</taxon>
        <taxon>Flavobacteriales</taxon>
        <taxon>Crocinitomicaceae</taxon>
        <taxon>Fluviicola</taxon>
    </lineage>
</organism>
<evidence type="ECO:0000256" key="1">
    <source>
        <dbReference type="SAM" id="Phobius"/>
    </source>
</evidence>
<keyword evidence="1" id="KW-1133">Transmembrane helix</keyword>
<dbReference type="Proteomes" id="UP000007463">
    <property type="component" value="Chromosome"/>
</dbReference>
<dbReference type="InterPro" id="IPR009781">
    <property type="entry name" value="DUF1345"/>
</dbReference>
<proteinExistence type="predicted"/>
<evidence type="ECO:0000313" key="2">
    <source>
        <dbReference type="EMBL" id="AEA43675.1"/>
    </source>
</evidence>
<dbReference type="HOGENOM" id="CLU_098677_1_0_10"/>
<name>F2IGQ8_FLUTR</name>
<dbReference type="Pfam" id="PF07077">
    <property type="entry name" value="DUF1345"/>
    <property type="match status" value="1"/>
</dbReference>
<feature type="transmembrane region" description="Helical" evidence="1">
    <location>
        <begin position="6"/>
        <end position="25"/>
    </location>
</feature>
<sequence precursor="true">MKIIRFKILLIFIISFIVGTCFYGLNWSIQESIVFSWLTFGGLYLLESLITIIRIPSTQIPSRAKDEDLGVWMQFIVLVMTCATALIAIIFWNSDNNIHFTKHSTLHEVFFIASVTLAWIVLHLSFTFRYAHLYYGDENEKYVKHARGLDFPGDTHPDYFDFAYYSFTIGMTFQVSDVVIKSKGLRRLTLGHSVLAFFFNTILIAITINEIINL</sequence>
<dbReference type="OrthoDB" id="64737at2"/>
<evidence type="ECO:0000313" key="3">
    <source>
        <dbReference type="Proteomes" id="UP000007463"/>
    </source>
</evidence>
<feature type="transmembrane region" description="Helical" evidence="1">
    <location>
        <begin position="69"/>
        <end position="93"/>
    </location>
</feature>
<reference evidence="3" key="2">
    <citation type="submission" date="2011-02" db="EMBL/GenBank/DDBJ databases">
        <title>The complete genome of Fluviicola taffensis DSM 16823.</title>
        <authorList>
            <consortium name="US DOE Joint Genome Institute (JGI-PGF)"/>
            <person name="Lucas S."/>
            <person name="Copeland A."/>
            <person name="Lapidus A."/>
            <person name="Bruce D."/>
            <person name="Goodwin L."/>
            <person name="Pitluck S."/>
            <person name="Kyrpides N."/>
            <person name="Mavromatis K."/>
            <person name="Ivanova N."/>
            <person name="Mikhailova N."/>
            <person name="Pagani I."/>
            <person name="Chertkov O."/>
            <person name="Detter J.C."/>
            <person name="Han C."/>
            <person name="Tapia R."/>
            <person name="Land M."/>
            <person name="Hauser L."/>
            <person name="Markowitz V."/>
            <person name="Cheng J.-F."/>
            <person name="Hugenholtz P."/>
            <person name="Woyke T."/>
            <person name="Wu D."/>
            <person name="Tindall B."/>
            <person name="Pomrenke H.G."/>
            <person name="Brambilla E."/>
            <person name="Klenk H.-P."/>
            <person name="Eisen J.A."/>
        </authorList>
    </citation>
    <scope>NUCLEOTIDE SEQUENCE [LARGE SCALE GENOMIC DNA]</scope>
    <source>
        <strain evidence="3">DSM 16823 / RW262 / RW262</strain>
    </source>
</reference>
<keyword evidence="1" id="KW-0812">Transmembrane</keyword>